<comment type="caution">
    <text evidence="8">The sequence shown here is derived from an EMBL/GenBank/DDBJ whole genome shotgun (WGS) entry which is preliminary data.</text>
</comment>
<dbReference type="PANTHER" id="PTHR35007:SF4">
    <property type="entry name" value="CONSERVED TRANSMEMBRANE PROTEIN-RELATED"/>
    <property type="match status" value="1"/>
</dbReference>
<organism evidence="8 9">
    <name type="scientific">Mycolicibacterium phlei DSM 43239 = CCUG 21000</name>
    <dbReference type="NCBI Taxonomy" id="1226750"/>
    <lineage>
        <taxon>Bacteria</taxon>
        <taxon>Bacillati</taxon>
        <taxon>Actinomycetota</taxon>
        <taxon>Actinomycetes</taxon>
        <taxon>Mycobacteriales</taxon>
        <taxon>Mycobacteriaceae</taxon>
        <taxon>Mycolicibacterium</taxon>
    </lineage>
</organism>
<name>A0A5N5VAQ4_MYCPH</name>
<keyword evidence="9" id="KW-1185">Reference proteome</keyword>
<keyword evidence="4 6" id="KW-1133">Transmembrane helix</keyword>
<keyword evidence="2" id="KW-1003">Cell membrane</keyword>
<protein>
    <submittedName>
        <fullName evidence="8">Membrane protein</fullName>
    </submittedName>
</protein>
<gene>
    <name evidence="8" type="ORF">MPHL21000_04240</name>
</gene>
<keyword evidence="5 6" id="KW-0472">Membrane</keyword>
<evidence type="ECO:0000256" key="4">
    <source>
        <dbReference type="ARBA" id="ARBA00022989"/>
    </source>
</evidence>
<dbReference type="GeneID" id="74300810"/>
<proteinExistence type="predicted"/>
<feature type="transmembrane region" description="Helical" evidence="6">
    <location>
        <begin position="230"/>
        <end position="248"/>
    </location>
</feature>
<accession>A0A5N5VAQ4</accession>
<evidence type="ECO:0000256" key="5">
    <source>
        <dbReference type="ARBA" id="ARBA00023136"/>
    </source>
</evidence>
<dbReference type="PANTHER" id="PTHR35007">
    <property type="entry name" value="INTEGRAL MEMBRANE PROTEIN-RELATED"/>
    <property type="match status" value="1"/>
</dbReference>
<reference evidence="8 9" key="1">
    <citation type="submission" date="2012-10" db="EMBL/GenBank/DDBJ databases">
        <title>The draft sequence of the Mycobacterium pheli genome.</title>
        <authorList>
            <person name="Pettersson B.M.F."/>
            <person name="Das S."/>
            <person name="Dasgupta S."/>
            <person name="Bhattacharya A."/>
            <person name="Kirsebom L.A."/>
        </authorList>
    </citation>
    <scope>NUCLEOTIDE SEQUENCE [LARGE SCALE GENOMIC DNA]</scope>
    <source>
        <strain evidence="8 9">CCUG 21000</strain>
    </source>
</reference>
<keyword evidence="3 6" id="KW-0812">Transmembrane</keyword>
<evidence type="ECO:0000256" key="2">
    <source>
        <dbReference type="ARBA" id="ARBA00022475"/>
    </source>
</evidence>
<feature type="domain" description="Type II secretion system protein GspF" evidence="7">
    <location>
        <begin position="90"/>
        <end position="212"/>
    </location>
</feature>
<dbReference type="Pfam" id="PF00482">
    <property type="entry name" value="T2SSF"/>
    <property type="match status" value="1"/>
</dbReference>
<dbReference type="EMBL" id="ANBP01000003">
    <property type="protein sequence ID" value="KAB7759022.1"/>
    <property type="molecule type" value="Genomic_DNA"/>
</dbReference>
<evidence type="ECO:0000256" key="6">
    <source>
        <dbReference type="SAM" id="Phobius"/>
    </source>
</evidence>
<dbReference type="GO" id="GO:0005886">
    <property type="term" value="C:plasma membrane"/>
    <property type="evidence" value="ECO:0007669"/>
    <property type="project" value="UniProtKB-SubCell"/>
</dbReference>
<feature type="transmembrane region" description="Helical" evidence="6">
    <location>
        <begin position="38"/>
        <end position="68"/>
    </location>
</feature>
<evidence type="ECO:0000313" key="9">
    <source>
        <dbReference type="Proteomes" id="UP000325690"/>
    </source>
</evidence>
<dbReference type="InterPro" id="IPR018076">
    <property type="entry name" value="T2SS_GspF_dom"/>
</dbReference>
<dbReference type="AlphaFoldDB" id="A0A5N5VAQ4"/>
<evidence type="ECO:0000313" key="8">
    <source>
        <dbReference type="EMBL" id="KAB7759022.1"/>
    </source>
</evidence>
<sequence length="257" mass="26479">MTAAALALALALLVAPGPPRRRLSPRRTRRHIRVPVEVVLAAVVLGLAVAAPTGVTVAAGLLAVTLAVRRRRRLRARAVAAEAAALQGALEVLVGELRIGAHPVAAFDTAADEVGGAVAAALRTVAARARMGADVVAGLRGVARDSVLCGYWERLAVCWQLAETHGLAIATLMHTAYQDIVARERFSAQVAAGMAGARTTAVILTGLPLLGVGLGELIGADPLRFLTGPGQWLLVAGVGLCCAGLWWSDRITAGVEP</sequence>
<dbReference type="RefSeq" id="WP_003888592.1">
    <property type="nucleotide sequence ID" value="NZ_ANBO01000004.1"/>
</dbReference>
<evidence type="ECO:0000259" key="7">
    <source>
        <dbReference type="Pfam" id="PF00482"/>
    </source>
</evidence>
<comment type="subcellular location">
    <subcellularLocation>
        <location evidence="1">Cell membrane</location>
        <topology evidence="1">Multi-pass membrane protein</topology>
    </subcellularLocation>
</comment>
<evidence type="ECO:0000256" key="1">
    <source>
        <dbReference type="ARBA" id="ARBA00004651"/>
    </source>
</evidence>
<evidence type="ECO:0000256" key="3">
    <source>
        <dbReference type="ARBA" id="ARBA00022692"/>
    </source>
</evidence>
<dbReference type="Proteomes" id="UP000325690">
    <property type="component" value="Unassembled WGS sequence"/>
</dbReference>